<protein>
    <recommendedName>
        <fullName evidence="6">TVP38/TMEM64 family membrane protein</fullName>
    </recommendedName>
</protein>
<keyword evidence="5 6" id="KW-0472">Membrane</keyword>
<dbReference type="PANTHER" id="PTHR12677:SF59">
    <property type="entry name" value="GOLGI APPARATUS MEMBRANE PROTEIN TVP38-RELATED"/>
    <property type="match status" value="1"/>
</dbReference>
<comment type="subcellular location">
    <subcellularLocation>
        <location evidence="1 6">Cell membrane</location>
        <topology evidence="1 6">Multi-pass membrane protein</topology>
    </subcellularLocation>
</comment>
<feature type="transmembrane region" description="Helical" evidence="6">
    <location>
        <begin position="74"/>
        <end position="101"/>
    </location>
</feature>
<dbReference type="InterPro" id="IPR015414">
    <property type="entry name" value="TMEM64"/>
</dbReference>
<dbReference type="GO" id="GO:0005886">
    <property type="term" value="C:plasma membrane"/>
    <property type="evidence" value="ECO:0007669"/>
    <property type="project" value="UniProtKB-SubCell"/>
</dbReference>
<feature type="transmembrane region" description="Helical" evidence="6">
    <location>
        <begin position="224"/>
        <end position="246"/>
    </location>
</feature>
<evidence type="ECO:0000256" key="3">
    <source>
        <dbReference type="ARBA" id="ARBA00022692"/>
    </source>
</evidence>
<evidence type="ECO:0000313" key="9">
    <source>
        <dbReference type="Proteomes" id="UP000076079"/>
    </source>
</evidence>
<feature type="domain" description="VTT" evidence="7">
    <location>
        <begin position="91"/>
        <end position="212"/>
    </location>
</feature>
<dbReference type="Pfam" id="PF09335">
    <property type="entry name" value="VTT_dom"/>
    <property type="match status" value="1"/>
</dbReference>
<evidence type="ECO:0000256" key="5">
    <source>
        <dbReference type="ARBA" id="ARBA00023136"/>
    </source>
</evidence>
<evidence type="ECO:0000256" key="1">
    <source>
        <dbReference type="ARBA" id="ARBA00004651"/>
    </source>
</evidence>
<name>A0A143PHR0_LUTPR</name>
<keyword evidence="2 6" id="KW-1003">Cell membrane</keyword>
<feature type="transmembrane region" description="Helical" evidence="6">
    <location>
        <begin position="107"/>
        <end position="126"/>
    </location>
</feature>
<dbReference type="RefSeq" id="WP_157898646.1">
    <property type="nucleotide sequence ID" value="NZ_CP015136.1"/>
</dbReference>
<comment type="similarity">
    <text evidence="6">Belongs to the TVP38/TMEM64 family.</text>
</comment>
<keyword evidence="4 6" id="KW-1133">Transmembrane helix</keyword>
<dbReference type="OrthoDB" id="9779114at2"/>
<gene>
    <name evidence="8" type="ORF">LuPra_00461</name>
</gene>
<dbReference type="AlphaFoldDB" id="A0A143PHR0"/>
<keyword evidence="3 6" id="KW-0812">Transmembrane</keyword>
<reference evidence="9" key="2">
    <citation type="submission" date="2016-04" db="EMBL/GenBank/DDBJ databases">
        <title>First Complete Genome Sequence of a Subdivision 6 Acidobacterium.</title>
        <authorList>
            <person name="Huang S."/>
            <person name="Vieira S."/>
            <person name="Bunk B."/>
            <person name="Riedel T."/>
            <person name="Sproeer C."/>
            <person name="Overmann J."/>
        </authorList>
    </citation>
    <scope>NUCLEOTIDE SEQUENCE [LARGE SCALE GENOMIC DNA]</scope>
    <source>
        <strain evidence="9">DSM 100886 HEG_-6_39</strain>
    </source>
</reference>
<dbReference type="Proteomes" id="UP000076079">
    <property type="component" value="Chromosome"/>
</dbReference>
<dbReference type="STRING" id="1855912.LuPra_00461"/>
<evidence type="ECO:0000259" key="7">
    <source>
        <dbReference type="Pfam" id="PF09335"/>
    </source>
</evidence>
<keyword evidence="9" id="KW-1185">Reference proteome</keyword>
<organism evidence="8 9">
    <name type="scientific">Luteitalea pratensis</name>
    <dbReference type="NCBI Taxonomy" id="1855912"/>
    <lineage>
        <taxon>Bacteria</taxon>
        <taxon>Pseudomonadati</taxon>
        <taxon>Acidobacteriota</taxon>
        <taxon>Vicinamibacteria</taxon>
        <taxon>Vicinamibacterales</taxon>
        <taxon>Vicinamibacteraceae</taxon>
        <taxon>Luteitalea</taxon>
    </lineage>
</organism>
<accession>A0A143PHR0</accession>
<dbReference type="EMBL" id="CP015136">
    <property type="protein sequence ID" value="AMY07294.1"/>
    <property type="molecule type" value="Genomic_DNA"/>
</dbReference>
<reference evidence="8 9" key="1">
    <citation type="journal article" date="2016" name="Genome Announc.">
        <title>First Complete Genome Sequence of a Subdivision 6 Acidobacterium Strain.</title>
        <authorList>
            <person name="Huang S."/>
            <person name="Vieira S."/>
            <person name="Bunk B."/>
            <person name="Riedel T."/>
            <person name="Sproer C."/>
            <person name="Overmann J."/>
        </authorList>
    </citation>
    <scope>NUCLEOTIDE SEQUENCE [LARGE SCALE GENOMIC DNA]</scope>
    <source>
        <strain evidence="9">DSM 100886 HEG_-6_39</strain>
    </source>
</reference>
<dbReference type="InterPro" id="IPR032816">
    <property type="entry name" value="VTT_dom"/>
</dbReference>
<evidence type="ECO:0000256" key="4">
    <source>
        <dbReference type="ARBA" id="ARBA00022989"/>
    </source>
</evidence>
<feature type="transmembrane region" description="Helical" evidence="6">
    <location>
        <begin position="37"/>
        <end position="62"/>
    </location>
</feature>
<evidence type="ECO:0000256" key="6">
    <source>
        <dbReference type="RuleBase" id="RU366058"/>
    </source>
</evidence>
<sequence>MGDLQALEALDGARLTSDPAPQTSAGPDAGRAAARRLAPLAIISLALPPLGAVLLLGYLSRIGPWLQGLGGRGLALYVAGFALLGGFALLPTYAPAILGGWAFGDRIGIPAALAGFVLAAAINYAWAHRLSVAHASALLAERPRWLAVRDALVGRSWWKTVLVVSLIRVPPNSPFALSNGAMAAARVPIGAYLVGTLIGLAPRTAIAVRAGSHLSTLDFSRRDAFGSAAVTIVVSMVALGILGWFARRALDATLAEQATGDDQDGSAAL</sequence>
<evidence type="ECO:0000313" key="8">
    <source>
        <dbReference type="EMBL" id="AMY07294.1"/>
    </source>
</evidence>
<proteinExistence type="inferred from homology"/>
<dbReference type="KEGG" id="abac:LuPra_00461"/>
<feature type="transmembrane region" description="Helical" evidence="6">
    <location>
        <begin position="189"/>
        <end position="212"/>
    </location>
</feature>
<dbReference type="PANTHER" id="PTHR12677">
    <property type="entry name" value="GOLGI APPARATUS MEMBRANE PROTEIN TVP38-RELATED"/>
    <property type="match status" value="1"/>
</dbReference>
<evidence type="ECO:0000256" key="2">
    <source>
        <dbReference type="ARBA" id="ARBA00022475"/>
    </source>
</evidence>